<name>A0A951PDL7_9CYAN</name>
<sequence>MIHAEVGSAQVLGGALQRSASPQVTLFCDFDGPIVDVSDRYYHTYQRGLAEIEAASPHLMLHRLSKPQFWQMKQERTPDVEIAMRSGLQGKQIEQFLSRVKQIVNQPDLLAQDQIQPGVKWALSLLHGRGFRLVLVTLRQQVQASQILQDHGLETLFGGIWGTHDDSAAYLNQSEHKTYLLEQAMQQFDDGSAWMVGDTEADVLAGQSLGIPTIALTCGIRSRSYLQKLEPTRIHADLLSATRYLMNWVRMPQALEV</sequence>
<dbReference type="InterPro" id="IPR041492">
    <property type="entry name" value="HAD_2"/>
</dbReference>
<dbReference type="InterPro" id="IPR023198">
    <property type="entry name" value="PGP-like_dom2"/>
</dbReference>
<dbReference type="GO" id="GO:0008967">
    <property type="term" value="F:phosphoglycolate phosphatase activity"/>
    <property type="evidence" value="ECO:0007669"/>
    <property type="project" value="TreeGrafter"/>
</dbReference>
<dbReference type="GO" id="GO:0006281">
    <property type="term" value="P:DNA repair"/>
    <property type="evidence" value="ECO:0007669"/>
    <property type="project" value="TreeGrafter"/>
</dbReference>
<accession>A0A951PDL7</accession>
<organism evidence="1 2">
    <name type="scientific">Pegethrix bostrychoides GSE-TBD4-15B</name>
    <dbReference type="NCBI Taxonomy" id="2839662"/>
    <lineage>
        <taxon>Bacteria</taxon>
        <taxon>Bacillati</taxon>
        <taxon>Cyanobacteriota</taxon>
        <taxon>Cyanophyceae</taxon>
        <taxon>Oculatellales</taxon>
        <taxon>Oculatellaceae</taxon>
        <taxon>Pegethrix</taxon>
    </lineage>
</organism>
<evidence type="ECO:0000313" key="1">
    <source>
        <dbReference type="EMBL" id="MBW4467453.1"/>
    </source>
</evidence>
<comment type="caution">
    <text evidence="1">The sequence shown here is derived from an EMBL/GenBank/DDBJ whole genome shotgun (WGS) entry which is preliminary data.</text>
</comment>
<dbReference type="SFLD" id="SFLDG01129">
    <property type="entry name" value="C1.5:_HAD__Beta-PGM__Phosphata"/>
    <property type="match status" value="1"/>
</dbReference>
<reference evidence="1" key="1">
    <citation type="submission" date="2021-05" db="EMBL/GenBank/DDBJ databases">
        <authorList>
            <person name="Pietrasiak N."/>
            <person name="Ward R."/>
            <person name="Stajich J.E."/>
            <person name="Kurbessoian T."/>
        </authorList>
    </citation>
    <scope>NUCLEOTIDE SEQUENCE</scope>
    <source>
        <strain evidence="1">GSE-TBD4-15B</strain>
    </source>
</reference>
<dbReference type="SUPFAM" id="SSF56784">
    <property type="entry name" value="HAD-like"/>
    <property type="match status" value="1"/>
</dbReference>
<dbReference type="Pfam" id="PF13419">
    <property type="entry name" value="HAD_2"/>
    <property type="match status" value="1"/>
</dbReference>
<dbReference type="PANTHER" id="PTHR43434">
    <property type="entry name" value="PHOSPHOGLYCOLATE PHOSPHATASE"/>
    <property type="match status" value="1"/>
</dbReference>
<proteinExistence type="predicted"/>
<dbReference type="EMBL" id="JAHHHV010000077">
    <property type="protein sequence ID" value="MBW4467453.1"/>
    <property type="molecule type" value="Genomic_DNA"/>
</dbReference>
<dbReference type="Gene3D" id="3.40.50.1000">
    <property type="entry name" value="HAD superfamily/HAD-like"/>
    <property type="match status" value="1"/>
</dbReference>
<dbReference type="PANTHER" id="PTHR43434:SF1">
    <property type="entry name" value="PHOSPHOGLYCOLATE PHOSPHATASE"/>
    <property type="match status" value="1"/>
</dbReference>
<dbReference type="InterPro" id="IPR036412">
    <property type="entry name" value="HAD-like_sf"/>
</dbReference>
<dbReference type="AlphaFoldDB" id="A0A951PDL7"/>
<dbReference type="Gene3D" id="1.10.150.240">
    <property type="entry name" value="Putative phosphatase, domain 2"/>
    <property type="match status" value="1"/>
</dbReference>
<dbReference type="InterPro" id="IPR023214">
    <property type="entry name" value="HAD_sf"/>
</dbReference>
<dbReference type="InterPro" id="IPR050155">
    <property type="entry name" value="HAD-like_hydrolase_sf"/>
</dbReference>
<dbReference type="Proteomes" id="UP000707356">
    <property type="component" value="Unassembled WGS sequence"/>
</dbReference>
<evidence type="ECO:0000313" key="2">
    <source>
        <dbReference type="Proteomes" id="UP000707356"/>
    </source>
</evidence>
<gene>
    <name evidence="1" type="ORF">KME07_18660</name>
</gene>
<protein>
    <submittedName>
        <fullName evidence="1">HAD family hydrolase</fullName>
    </submittedName>
</protein>
<dbReference type="GO" id="GO:0005829">
    <property type="term" value="C:cytosol"/>
    <property type="evidence" value="ECO:0007669"/>
    <property type="project" value="TreeGrafter"/>
</dbReference>
<reference evidence="1" key="2">
    <citation type="journal article" date="2022" name="Microbiol. Resour. Announc.">
        <title>Metagenome Sequencing to Explore Phylogenomics of Terrestrial Cyanobacteria.</title>
        <authorList>
            <person name="Ward R.D."/>
            <person name="Stajich J.E."/>
            <person name="Johansen J.R."/>
            <person name="Huntemann M."/>
            <person name="Clum A."/>
            <person name="Foster B."/>
            <person name="Foster B."/>
            <person name="Roux S."/>
            <person name="Palaniappan K."/>
            <person name="Varghese N."/>
            <person name="Mukherjee S."/>
            <person name="Reddy T.B.K."/>
            <person name="Daum C."/>
            <person name="Copeland A."/>
            <person name="Chen I.A."/>
            <person name="Ivanova N.N."/>
            <person name="Kyrpides N.C."/>
            <person name="Shapiro N."/>
            <person name="Eloe-Fadrosh E.A."/>
            <person name="Pietrasiak N."/>
        </authorList>
    </citation>
    <scope>NUCLEOTIDE SEQUENCE</scope>
    <source>
        <strain evidence="1">GSE-TBD4-15B</strain>
    </source>
</reference>
<keyword evidence="1" id="KW-0378">Hydrolase</keyword>
<dbReference type="SFLD" id="SFLDS00003">
    <property type="entry name" value="Haloacid_Dehalogenase"/>
    <property type="match status" value="1"/>
</dbReference>